<protein>
    <submittedName>
        <fullName evidence="1">Uncharacterized protein</fullName>
    </submittedName>
</protein>
<proteinExistence type="predicted"/>
<organism evidence="1 2">
    <name type="scientific">Parelaphostrongylus tenuis</name>
    <name type="common">Meningeal worm</name>
    <dbReference type="NCBI Taxonomy" id="148309"/>
    <lineage>
        <taxon>Eukaryota</taxon>
        <taxon>Metazoa</taxon>
        <taxon>Ecdysozoa</taxon>
        <taxon>Nematoda</taxon>
        <taxon>Chromadorea</taxon>
        <taxon>Rhabditida</taxon>
        <taxon>Rhabditina</taxon>
        <taxon>Rhabditomorpha</taxon>
        <taxon>Strongyloidea</taxon>
        <taxon>Metastrongylidae</taxon>
        <taxon>Parelaphostrongylus</taxon>
    </lineage>
</organism>
<dbReference type="AlphaFoldDB" id="A0AAD5M921"/>
<reference evidence="1" key="1">
    <citation type="submission" date="2021-06" db="EMBL/GenBank/DDBJ databases">
        <title>Parelaphostrongylus tenuis whole genome reference sequence.</title>
        <authorList>
            <person name="Garwood T.J."/>
            <person name="Larsen P.A."/>
            <person name="Fountain-Jones N.M."/>
            <person name="Garbe J.R."/>
            <person name="Macchietto M.G."/>
            <person name="Kania S.A."/>
            <person name="Gerhold R.W."/>
            <person name="Richards J.E."/>
            <person name="Wolf T.M."/>
        </authorList>
    </citation>
    <scope>NUCLEOTIDE SEQUENCE</scope>
    <source>
        <strain evidence="1">MNPRO001-30</strain>
        <tissue evidence="1">Meninges</tissue>
    </source>
</reference>
<keyword evidence="2" id="KW-1185">Reference proteome</keyword>
<gene>
    <name evidence="1" type="ORF">KIN20_009150</name>
</gene>
<evidence type="ECO:0000313" key="1">
    <source>
        <dbReference type="EMBL" id="KAJ1352733.1"/>
    </source>
</evidence>
<evidence type="ECO:0000313" key="2">
    <source>
        <dbReference type="Proteomes" id="UP001196413"/>
    </source>
</evidence>
<dbReference type="EMBL" id="JAHQIW010001533">
    <property type="protein sequence ID" value="KAJ1352733.1"/>
    <property type="molecule type" value="Genomic_DNA"/>
</dbReference>
<sequence>MFIVEDLGEQPVGMCSSQIESTAVYAWVSKAKYDTTIGMHSRDHGRVTDISNSAEESMESLLKIGKDVNQY</sequence>
<dbReference type="Proteomes" id="UP001196413">
    <property type="component" value="Unassembled WGS sequence"/>
</dbReference>
<comment type="caution">
    <text evidence="1">The sequence shown here is derived from an EMBL/GenBank/DDBJ whole genome shotgun (WGS) entry which is preliminary data.</text>
</comment>
<name>A0AAD5M921_PARTN</name>
<accession>A0AAD5M921</accession>